<name>X0VPL3_9ZZZZ</name>
<evidence type="ECO:0000313" key="1">
    <source>
        <dbReference type="EMBL" id="GAG20180.1"/>
    </source>
</evidence>
<accession>X0VPL3</accession>
<feature type="non-terminal residue" evidence="1">
    <location>
        <position position="263"/>
    </location>
</feature>
<proteinExistence type="predicted"/>
<comment type="caution">
    <text evidence="1">The sequence shown here is derived from an EMBL/GenBank/DDBJ whole genome shotgun (WGS) entry which is preliminary data.</text>
</comment>
<organism evidence="1">
    <name type="scientific">marine sediment metagenome</name>
    <dbReference type="NCBI Taxonomy" id="412755"/>
    <lineage>
        <taxon>unclassified sequences</taxon>
        <taxon>metagenomes</taxon>
        <taxon>ecological metagenomes</taxon>
    </lineage>
</organism>
<sequence length="263" mass="29744">QEGNPSGMLAYNMTSVLYTLWLGFKPTSAIRNLSQHTLIIGDIGPEYFGKGIGLRFTEEGRDAVNNHSLTWRGRKAAFVPGVDDSFVEGWSHTFREQALWMFRKADEQNVKDAFLGGYAEAKAILTEANNALPADKKLSPEQLKEYWYERGDEVAADTQYLYTKMNSMAISQSSGGRVISVLTTWMANWMELMVKWISKRPSQVYLKFEKSTGATLPKKNWSNTYKAILLYAAIVGLAYIIKEKTRLRAFEYTGITSLRYLGA</sequence>
<gene>
    <name evidence="1" type="ORF">S01H1_47261</name>
</gene>
<reference evidence="1" key="1">
    <citation type="journal article" date="2014" name="Front. Microbiol.">
        <title>High frequency of phylogenetically diverse reductive dehalogenase-homologous genes in deep subseafloor sedimentary metagenomes.</title>
        <authorList>
            <person name="Kawai M."/>
            <person name="Futagami T."/>
            <person name="Toyoda A."/>
            <person name="Takaki Y."/>
            <person name="Nishi S."/>
            <person name="Hori S."/>
            <person name="Arai W."/>
            <person name="Tsubouchi T."/>
            <person name="Morono Y."/>
            <person name="Uchiyama I."/>
            <person name="Ito T."/>
            <person name="Fujiyama A."/>
            <person name="Inagaki F."/>
            <person name="Takami H."/>
        </authorList>
    </citation>
    <scope>NUCLEOTIDE SEQUENCE</scope>
    <source>
        <strain evidence="1">Expedition CK06-06</strain>
    </source>
</reference>
<feature type="non-terminal residue" evidence="1">
    <location>
        <position position="1"/>
    </location>
</feature>
<protein>
    <submittedName>
        <fullName evidence="1">Uncharacterized protein</fullName>
    </submittedName>
</protein>
<dbReference type="EMBL" id="BARS01030297">
    <property type="protein sequence ID" value="GAG20180.1"/>
    <property type="molecule type" value="Genomic_DNA"/>
</dbReference>
<dbReference type="AlphaFoldDB" id="X0VPL3"/>